<name>I0K6V9_9BACT</name>
<gene>
    <name evidence="1" type="ORF">FAES_1852</name>
</gene>
<dbReference type="eggNOG" id="ENOG5033CJK">
    <property type="taxonomic scope" value="Bacteria"/>
</dbReference>
<evidence type="ECO:0000313" key="2">
    <source>
        <dbReference type="Proteomes" id="UP000011058"/>
    </source>
</evidence>
<dbReference type="OrthoDB" id="672418at2"/>
<dbReference type="Proteomes" id="UP000011058">
    <property type="component" value="Chromosome"/>
</dbReference>
<dbReference type="SUPFAM" id="SSF103370">
    <property type="entry name" value="NinB"/>
    <property type="match status" value="1"/>
</dbReference>
<accession>I0K6V9</accession>
<protein>
    <submittedName>
        <fullName evidence="1">Uncharacterized protein</fullName>
    </submittedName>
</protein>
<dbReference type="KEGG" id="fae:FAES_1852"/>
<sequence length="149" mass="16538">MAGKTITALGNITAGQLYISDRDKFDDAVANVPDCVVEVVVTKVYSKRSNQQSKYYHGVVLPLIQAAMSDVAGERLTHGETHEWLKRQFNSRDIPTENGHIITLSTETRSLDTAAFSEYIERCRQFAADTLGIDVPDPIKLETANQQLP</sequence>
<reference evidence="1 2" key="1">
    <citation type="journal article" date="2012" name="J. Bacteriol.">
        <title>Genome Sequence of Fibrella aestuarina BUZ 2T, a Filamentous Marine Bacterium.</title>
        <authorList>
            <person name="Filippini M."/>
            <person name="Qi W."/>
            <person name="Blom J."/>
            <person name="Goesmann A."/>
            <person name="Smits T.H."/>
            <person name="Bagheri H.C."/>
        </authorList>
    </citation>
    <scope>NUCLEOTIDE SEQUENCE [LARGE SCALE GENOMIC DNA]</scope>
    <source>
        <strain evidence="2">BUZ 2T</strain>
    </source>
</reference>
<dbReference type="EMBL" id="HE796683">
    <property type="protein sequence ID" value="CCG99862.1"/>
    <property type="molecule type" value="Genomic_DNA"/>
</dbReference>
<keyword evidence="2" id="KW-1185">Reference proteome</keyword>
<dbReference type="RefSeq" id="WP_015330961.1">
    <property type="nucleotide sequence ID" value="NC_020054.1"/>
</dbReference>
<evidence type="ECO:0000313" key="1">
    <source>
        <dbReference type="EMBL" id="CCG99862.1"/>
    </source>
</evidence>
<organism evidence="1 2">
    <name type="scientific">Fibrella aestuarina BUZ 2</name>
    <dbReference type="NCBI Taxonomy" id="1166018"/>
    <lineage>
        <taxon>Bacteria</taxon>
        <taxon>Pseudomonadati</taxon>
        <taxon>Bacteroidota</taxon>
        <taxon>Cytophagia</taxon>
        <taxon>Cytophagales</taxon>
        <taxon>Spirosomataceae</taxon>
        <taxon>Fibrella</taxon>
    </lineage>
</organism>
<dbReference type="STRING" id="1166018.FAES_1852"/>
<dbReference type="HOGENOM" id="CLU_1746910_0_0_10"/>
<dbReference type="AlphaFoldDB" id="I0K6V9"/>
<dbReference type="Gene3D" id="1.10.3790.10">
    <property type="entry name" value="NinB"/>
    <property type="match status" value="1"/>
</dbReference>
<dbReference type="InterPro" id="IPR036619">
    <property type="entry name" value="NinB_sf"/>
</dbReference>
<proteinExistence type="predicted"/>